<keyword evidence="7 8" id="KW-0472">Membrane</keyword>
<comment type="caution">
    <text evidence="10">The sequence shown here is derived from an EMBL/GenBank/DDBJ whole genome shotgun (WGS) entry which is preliminary data.</text>
</comment>
<comment type="subcellular location">
    <subcellularLocation>
        <location evidence="1">Endomembrane system</location>
        <topology evidence="1">Multi-pass membrane protein</topology>
    </subcellularLocation>
</comment>
<accession>A0A8H3EXK6</accession>
<dbReference type="InterPro" id="IPR044880">
    <property type="entry name" value="NCX_ion-bd_dom_sf"/>
</dbReference>
<feature type="transmembrane region" description="Helical" evidence="8">
    <location>
        <begin position="351"/>
        <end position="371"/>
    </location>
</feature>
<feature type="transmembrane region" description="Helical" evidence="8">
    <location>
        <begin position="196"/>
        <end position="215"/>
    </location>
</feature>
<feature type="transmembrane region" description="Helical" evidence="8">
    <location>
        <begin position="414"/>
        <end position="439"/>
    </location>
</feature>
<evidence type="ECO:0000256" key="2">
    <source>
        <dbReference type="ARBA" id="ARBA00008170"/>
    </source>
</evidence>
<evidence type="ECO:0000256" key="6">
    <source>
        <dbReference type="ARBA" id="ARBA00023065"/>
    </source>
</evidence>
<feature type="transmembrane region" description="Helical" evidence="8">
    <location>
        <begin position="114"/>
        <end position="135"/>
    </location>
</feature>
<dbReference type="PANTHER" id="PTHR31503">
    <property type="entry name" value="VACUOLAR CALCIUM ION TRANSPORTER"/>
    <property type="match status" value="1"/>
</dbReference>
<dbReference type="InterPro" id="IPR004837">
    <property type="entry name" value="NaCa_Exmemb"/>
</dbReference>
<feature type="domain" description="Sodium/calcium exchanger membrane region" evidence="9">
    <location>
        <begin position="172"/>
        <end position="284"/>
    </location>
</feature>
<keyword evidence="3" id="KW-0813">Transport</keyword>
<dbReference type="Gene3D" id="1.20.1420.30">
    <property type="entry name" value="NCX, central ion-binding region"/>
    <property type="match status" value="1"/>
</dbReference>
<dbReference type="GO" id="GO:0000329">
    <property type="term" value="C:fungal-type vacuole membrane"/>
    <property type="evidence" value="ECO:0007669"/>
    <property type="project" value="TreeGrafter"/>
</dbReference>
<gene>
    <name evidence="10" type="ORF">ALECFALPRED_010185</name>
</gene>
<feature type="transmembrane region" description="Helical" evidence="8">
    <location>
        <begin position="236"/>
        <end position="256"/>
    </location>
</feature>
<dbReference type="GO" id="GO:0012505">
    <property type="term" value="C:endomembrane system"/>
    <property type="evidence" value="ECO:0007669"/>
    <property type="project" value="UniProtKB-SubCell"/>
</dbReference>
<evidence type="ECO:0000256" key="4">
    <source>
        <dbReference type="ARBA" id="ARBA00022692"/>
    </source>
</evidence>
<dbReference type="AlphaFoldDB" id="A0A8H3EXK6"/>
<feature type="domain" description="Sodium/calcium exchanger membrane region" evidence="9">
    <location>
        <begin position="355"/>
        <end position="491"/>
    </location>
</feature>
<dbReference type="OrthoDB" id="1699231at2759"/>
<keyword evidence="5 8" id="KW-1133">Transmembrane helix</keyword>
<evidence type="ECO:0000256" key="7">
    <source>
        <dbReference type="ARBA" id="ARBA00023136"/>
    </source>
</evidence>
<feature type="transmembrane region" description="Helical" evidence="8">
    <location>
        <begin position="451"/>
        <end position="468"/>
    </location>
</feature>
<keyword evidence="4 8" id="KW-0812">Transmembrane</keyword>
<dbReference type="Proteomes" id="UP000664203">
    <property type="component" value="Unassembled WGS sequence"/>
</dbReference>
<dbReference type="EMBL" id="CAJPDR010000083">
    <property type="protein sequence ID" value="CAF9915401.1"/>
    <property type="molecule type" value="Genomic_DNA"/>
</dbReference>
<reference evidence="10" key="1">
    <citation type="submission" date="2021-03" db="EMBL/GenBank/DDBJ databases">
        <authorList>
            <person name="Tagirdzhanova G."/>
        </authorList>
    </citation>
    <scope>NUCLEOTIDE SEQUENCE</scope>
</reference>
<evidence type="ECO:0000259" key="9">
    <source>
        <dbReference type="Pfam" id="PF01699"/>
    </source>
</evidence>
<evidence type="ECO:0000256" key="3">
    <source>
        <dbReference type="ARBA" id="ARBA00022448"/>
    </source>
</evidence>
<feature type="transmembrane region" description="Helical" evidence="8">
    <location>
        <begin position="475"/>
        <end position="494"/>
    </location>
</feature>
<dbReference type="GO" id="GO:0015369">
    <property type="term" value="F:calcium:proton antiporter activity"/>
    <property type="evidence" value="ECO:0007669"/>
    <property type="project" value="TreeGrafter"/>
</dbReference>
<keyword evidence="11" id="KW-1185">Reference proteome</keyword>
<sequence length="503" mass="53982">MPSSSAEAGFPVCDSSASMTADACSELYTLAPVERHVRFDEDDTSGANVLSRALPLASIRGEDEQSTSDVQTKERKYTVWGGLRATSFASWITIFLISAVPAGFAVKYTDQSPVITFAVNFVAIIPLGHILDAVTEELVIRRGGHEGMLIVITFGYAQSTIMRAYAKDTGSSNVVQLVITIIALIKHQTPIVQTSLIGAVISNSVLMVGIGFFFGGINRLEQNFNPSTVGSSLNELALSVAALILPTAMNTFSTLGTNERLMAEFSRGEAILLLLSYICFCHYCYKTHSAMFTEPHQRAELRRVKAHHGDAEKGIAQIGASLAASAGGATGENVLMRRAQEIPLPKMSQPALGSTLIIVTMFLGFNTTFAVDSIDGLTQRTVLTQNFVGLVLLPLLGCNPHSVILAAKDEMPTSFAISISSSIQLLLGILPLAVIIGWIRHDDSMTLLFDGFQVVSLAVSILVLKYITDDGKSNWLDGVVLIALYAIIALNAWITPDPVLGRG</sequence>
<organism evidence="10 11">
    <name type="scientific">Alectoria fallacina</name>
    <dbReference type="NCBI Taxonomy" id="1903189"/>
    <lineage>
        <taxon>Eukaryota</taxon>
        <taxon>Fungi</taxon>
        <taxon>Dikarya</taxon>
        <taxon>Ascomycota</taxon>
        <taxon>Pezizomycotina</taxon>
        <taxon>Lecanoromycetes</taxon>
        <taxon>OSLEUM clade</taxon>
        <taxon>Lecanoromycetidae</taxon>
        <taxon>Lecanorales</taxon>
        <taxon>Lecanorineae</taxon>
        <taxon>Parmeliaceae</taxon>
        <taxon>Alectoria</taxon>
    </lineage>
</organism>
<dbReference type="Pfam" id="PF01699">
    <property type="entry name" value="Na_Ca_ex"/>
    <property type="match status" value="2"/>
</dbReference>
<evidence type="ECO:0000313" key="11">
    <source>
        <dbReference type="Proteomes" id="UP000664203"/>
    </source>
</evidence>
<evidence type="ECO:0000256" key="5">
    <source>
        <dbReference type="ARBA" id="ARBA00022989"/>
    </source>
</evidence>
<comment type="similarity">
    <text evidence="2">Belongs to the Ca(2+):cation antiporter (CaCA) (TC 2.A.19) family.</text>
</comment>
<protein>
    <recommendedName>
        <fullName evidence="9">Sodium/calcium exchanger membrane region domain-containing protein</fullName>
    </recommendedName>
</protein>
<dbReference type="GO" id="GO:0006874">
    <property type="term" value="P:intracellular calcium ion homeostasis"/>
    <property type="evidence" value="ECO:0007669"/>
    <property type="project" value="TreeGrafter"/>
</dbReference>
<name>A0A8H3EXK6_9LECA</name>
<feature type="transmembrane region" description="Helical" evidence="8">
    <location>
        <begin position="383"/>
        <end position="407"/>
    </location>
</feature>
<dbReference type="InterPro" id="IPR004713">
    <property type="entry name" value="CaH_exchang"/>
</dbReference>
<evidence type="ECO:0000256" key="1">
    <source>
        <dbReference type="ARBA" id="ARBA00004127"/>
    </source>
</evidence>
<dbReference type="PANTHER" id="PTHR31503:SF20">
    <property type="entry name" value="CA(2+)_H(+) EXCHANGER, PUTATIVE (EUROFUNG)-RELATED"/>
    <property type="match status" value="1"/>
</dbReference>
<proteinExistence type="inferred from homology"/>
<feature type="transmembrane region" description="Helical" evidence="8">
    <location>
        <begin position="85"/>
        <end position="108"/>
    </location>
</feature>
<evidence type="ECO:0000256" key="8">
    <source>
        <dbReference type="SAM" id="Phobius"/>
    </source>
</evidence>
<keyword evidence="6" id="KW-0406">Ion transport</keyword>
<evidence type="ECO:0000313" key="10">
    <source>
        <dbReference type="EMBL" id="CAF9915401.1"/>
    </source>
</evidence>